<name>A0A251VE49_HELAN</name>
<sequence>MESQYRSLYCDSKSSSDGKKPVQLQVVCSLQSATQEFRGHLELKFANQLKDGSMADNPGLFYWLLCR</sequence>
<protein>
    <submittedName>
        <fullName evidence="1">Uncharacterized protein</fullName>
    </submittedName>
</protein>
<proteinExistence type="predicted"/>
<dbReference type="Proteomes" id="UP000215914">
    <property type="component" value="Chromosome 2"/>
</dbReference>
<reference evidence="2" key="1">
    <citation type="journal article" date="2017" name="Nature">
        <title>The sunflower genome provides insights into oil metabolism, flowering and Asterid evolution.</title>
        <authorList>
            <person name="Badouin H."/>
            <person name="Gouzy J."/>
            <person name="Grassa C.J."/>
            <person name="Murat F."/>
            <person name="Staton S.E."/>
            <person name="Cottret L."/>
            <person name="Lelandais-Briere C."/>
            <person name="Owens G.L."/>
            <person name="Carrere S."/>
            <person name="Mayjonade B."/>
            <person name="Legrand L."/>
            <person name="Gill N."/>
            <person name="Kane N.C."/>
            <person name="Bowers J.E."/>
            <person name="Hubner S."/>
            <person name="Bellec A."/>
            <person name="Berard A."/>
            <person name="Berges H."/>
            <person name="Blanchet N."/>
            <person name="Boniface M.C."/>
            <person name="Brunel D."/>
            <person name="Catrice O."/>
            <person name="Chaidir N."/>
            <person name="Claudel C."/>
            <person name="Donnadieu C."/>
            <person name="Faraut T."/>
            <person name="Fievet G."/>
            <person name="Helmstetter N."/>
            <person name="King M."/>
            <person name="Knapp S.J."/>
            <person name="Lai Z."/>
            <person name="Le Paslier M.C."/>
            <person name="Lippi Y."/>
            <person name="Lorenzon L."/>
            <person name="Mandel J.R."/>
            <person name="Marage G."/>
            <person name="Marchand G."/>
            <person name="Marquand E."/>
            <person name="Bret-Mestries E."/>
            <person name="Morien E."/>
            <person name="Nambeesan S."/>
            <person name="Nguyen T."/>
            <person name="Pegot-Espagnet P."/>
            <person name="Pouilly N."/>
            <person name="Raftis F."/>
            <person name="Sallet E."/>
            <person name="Schiex T."/>
            <person name="Thomas J."/>
            <person name="Vandecasteele C."/>
            <person name="Vares D."/>
            <person name="Vear F."/>
            <person name="Vautrin S."/>
            <person name="Crespi M."/>
            <person name="Mangin B."/>
            <person name="Burke J.M."/>
            <person name="Salse J."/>
            <person name="Munos S."/>
            <person name="Vincourt P."/>
            <person name="Rieseberg L.H."/>
            <person name="Langlade N.B."/>
        </authorList>
    </citation>
    <scope>NUCLEOTIDE SEQUENCE [LARGE SCALE GENOMIC DNA]</scope>
    <source>
        <strain evidence="2">cv. SF193</strain>
    </source>
</reference>
<dbReference type="EMBL" id="CM007891">
    <property type="protein sequence ID" value="OTG33704.1"/>
    <property type="molecule type" value="Genomic_DNA"/>
</dbReference>
<dbReference type="InParanoid" id="A0A251VE49"/>
<evidence type="ECO:0000313" key="1">
    <source>
        <dbReference type="EMBL" id="OTG33704.1"/>
    </source>
</evidence>
<dbReference type="AlphaFoldDB" id="A0A251VE49"/>
<accession>A0A251VE49</accession>
<keyword evidence="2" id="KW-1185">Reference proteome</keyword>
<organism evidence="1 2">
    <name type="scientific">Helianthus annuus</name>
    <name type="common">Common sunflower</name>
    <dbReference type="NCBI Taxonomy" id="4232"/>
    <lineage>
        <taxon>Eukaryota</taxon>
        <taxon>Viridiplantae</taxon>
        <taxon>Streptophyta</taxon>
        <taxon>Embryophyta</taxon>
        <taxon>Tracheophyta</taxon>
        <taxon>Spermatophyta</taxon>
        <taxon>Magnoliopsida</taxon>
        <taxon>eudicotyledons</taxon>
        <taxon>Gunneridae</taxon>
        <taxon>Pentapetalae</taxon>
        <taxon>asterids</taxon>
        <taxon>campanulids</taxon>
        <taxon>Asterales</taxon>
        <taxon>Asteraceae</taxon>
        <taxon>Asteroideae</taxon>
        <taxon>Heliantheae alliance</taxon>
        <taxon>Heliantheae</taxon>
        <taxon>Helianthus</taxon>
    </lineage>
</organism>
<evidence type="ECO:0000313" key="2">
    <source>
        <dbReference type="Proteomes" id="UP000215914"/>
    </source>
</evidence>
<gene>
    <name evidence="1" type="ORF">HannXRQ_Chr02g0037611</name>
</gene>